<name>A0A849KYC8_9HYPH</name>
<dbReference type="InterPro" id="IPR019405">
    <property type="entry name" value="Lactonase_7-beta_prop"/>
</dbReference>
<dbReference type="InterPro" id="IPR011048">
    <property type="entry name" value="Haem_d1_sf"/>
</dbReference>
<dbReference type="RefSeq" id="WP_171319169.1">
    <property type="nucleotide sequence ID" value="NZ_JABFCY010000016.1"/>
</dbReference>
<comment type="similarity">
    <text evidence="1">Belongs to the cycloisomerase 2 family.</text>
</comment>
<dbReference type="SUPFAM" id="SSF51004">
    <property type="entry name" value="C-terminal (heme d1) domain of cytochrome cd1-nitrite reductase"/>
    <property type="match status" value="1"/>
</dbReference>
<evidence type="ECO:0000313" key="5">
    <source>
        <dbReference type="Proteomes" id="UP000574931"/>
    </source>
</evidence>
<proteinExistence type="inferred from homology"/>
<evidence type="ECO:0000256" key="2">
    <source>
        <dbReference type="ARBA" id="ARBA00022526"/>
    </source>
</evidence>
<dbReference type="Proteomes" id="UP000574931">
    <property type="component" value="Unassembled WGS sequence"/>
</dbReference>
<reference evidence="4 5" key="1">
    <citation type="submission" date="2020-05" db="EMBL/GenBank/DDBJ databases">
        <title>Draft Genome Sequence of Ochrobactrum soli Isolated from Stable Fly Gut.</title>
        <authorList>
            <person name="Pileggi M.T."/>
            <person name="Vazhakkala L.J."/>
            <person name="Wong C.N."/>
        </authorList>
    </citation>
    <scope>NUCLEOTIDE SEQUENCE [LARGE SCALE GENOMIC DNA]</scope>
    <source>
        <strain evidence="4 5">MTP-C0764</strain>
    </source>
</reference>
<evidence type="ECO:0000256" key="1">
    <source>
        <dbReference type="ARBA" id="ARBA00005564"/>
    </source>
</evidence>
<dbReference type="InterPro" id="IPR050282">
    <property type="entry name" value="Cycloisomerase_2"/>
</dbReference>
<protein>
    <submittedName>
        <fullName evidence="4">Lactonase family protein</fullName>
    </submittedName>
</protein>
<sequence>MERHINGPLRLIIGAYTHSLPHVQARGVGISFLDFDPETGEFSAVADHTDIRNPTYLALSGDKRRLYAVEELAEKDGADIIVFEREATTLTAVARVPAHGDWPCHVSLDKTERRLFISNYLNGTFVTYALDDDGRPQPGELTIQRTGTGANPERQEGPHVHQGVATPDGRYVMLCDAGTDEIARHALSGSLIDPEPDIVIKTDGGSLPRHLAFAPDGKRFFVVHELGCSVRSYAYGPDDIQFLTKASTLPQGWSGDSNCATIRAHPNGKFVYASNRAHDSIVVFDVSGPADTLLPTSWHSTRGQIPRDFNIDPTGRFLIAANQDGHSLSALSIDAETGALTPLGEHYAIGSPVCVLFG</sequence>
<evidence type="ECO:0000313" key="4">
    <source>
        <dbReference type="EMBL" id="NNU62846.1"/>
    </source>
</evidence>
<gene>
    <name evidence="4" type="ORF">HKX02_21660</name>
</gene>
<dbReference type="AlphaFoldDB" id="A0A849KYC8"/>
<accession>A0A849KYC8</accession>
<dbReference type="GO" id="GO:0005829">
    <property type="term" value="C:cytosol"/>
    <property type="evidence" value="ECO:0007669"/>
    <property type="project" value="TreeGrafter"/>
</dbReference>
<keyword evidence="2" id="KW-0313">Glucose metabolism</keyword>
<dbReference type="Pfam" id="PF10282">
    <property type="entry name" value="Lactonase"/>
    <property type="match status" value="1"/>
</dbReference>
<dbReference type="GO" id="GO:0017057">
    <property type="term" value="F:6-phosphogluconolactonase activity"/>
    <property type="evidence" value="ECO:0007669"/>
    <property type="project" value="TreeGrafter"/>
</dbReference>
<dbReference type="PANTHER" id="PTHR30344:SF1">
    <property type="entry name" value="6-PHOSPHOGLUCONOLACTONASE"/>
    <property type="match status" value="1"/>
</dbReference>
<keyword evidence="2" id="KW-0119">Carbohydrate metabolism</keyword>
<dbReference type="InterPro" id="IPR015943">
    <property type="entry name" value="WD40/YVTN_repeat-like_dom_sf"/>
</dbReference>
<dbReference type="PANTHER" id="PTHR30344">
    <property type="entry name" value="6-PHOSPHOGLUCONOLACTONASE-RELATED"/>
    <property type="match status" value="1"/>
</dbReference>
<dbReference type="Gene3D" id="2.130.10.10">
    <property type="entry name" value="YVTN repeat-like/Quinoprotein amine dehydrogenase"/>
    <property type="match status" value="1"/>
</dbReference>
<evidence type="ECO:0000256" key="3">
    <source>
        <dbReference type="SAM" id="MobiDB-lite"/>
    </source>
</evidence>
<dbReference type="EMBL" id="JABFCY010000016">
    <property type="protein sequence ID" value="NNU62846.1"/>
    <property type="molecule type" value="Genomic_DNA"/>
</dbReference>
<organism evidence="4 5">
    <name type="scientific">Ochrobactrum soli</name>
    <dbReference type="NCBI Taxonomy" id="2448455"/>
    <lineage>
        <taxon>Bacteria</taxon>
        <taxon>Pseudomonadati</taxon>
        <taxon>Pseudomonadota</taxon>
        <taxon>Alphaproteobacteria</taxon>
        <taxon>Hyphomicrobiales</taxon>
        <taxon>Brucellaceae</taxon>
        <taxon>Brucella/Ochrobactrum group</taxon>
        <taxon>Ochrobactrum</taxon>
    </lineage>
</organism>
<comment type="caution">
    <text evidence="4">The sequence shown here is derived from an EMBL/GenBank/DDBJ whole genome shotgun (WGS) entry which is preliminary data.</text>
</comment>
<feature type="region of interest" description="Disordered" evidence="3">
    <location>
        <begin position="136"/>
        <end position="163"/>
    </location>
</feature>
<keyword evidence="5" id="KW-1185">Reference proteome</keyword>
<dbReference type="GO" id="GO:0006006">
    <property type="term" value="P:glucose metabolic process"/>
    <property type="evidence" value="ECO:0007669"/>
    <property type="project" value="UniProtKB-KW"/>
</dbReference>